<gene>
    <name evidence="1" type="ORF">AGERDE_LOCUS4966</name>
</gene>
<dbReference type="Proteomes" id="UP000789831">
    <property type="component" value="Unassembled WGS sequence"/>
</dbReference>
<comment type="caution">
    <text evidence="1">The sequence shown here is derived from an EMBL/GenBank/DDBJ whole genome shotgun (WGS) entry which is preliminary data.</text>
</comment>
<dbReference type="EMBL" id="CAJVPL010000623">
    <property type="protein sequence ID" value="CAG8515608.1"/>
    <property type="molecule type" value="Genomic_DNA"/>
</dbReference>
<proteinExistence type="predicted"/>
<evidence type="ECO:0000313" key="2">
    <source>
        <dbReference type="Proteomes" id="UP000789831"/>
    </source>
</evidence>
<organism evidence="1 2">
    <name type="scientific">Ambispora gerdemannii</name>
    <dbReference type="NCBI Taxonomy" id="144530"/>
    <lineage>
        <taxon>Eukaryota</taxon>
        <taxon>Fungi</taxon>
        <taxon>Fungi incertae sedis</taxon>
        <taxon>Mucoromycota</taxon>
        <taxon>Glomeromycotina</taxon>
        <taxon>Glomeromycetes</taxon>
        <taxon>Archaeosporales</taxon>
        <taxon>Ambisporaceae</taxon>
        <taxon>Ambispora</taxon>
    </lineage>
</organism>
<protein>
    <submittedName>
        <fullName evidence="1">4071_t:CDS:1</fullName>
    </submittedName>
</protein>
<dbReference type="AlphaFoldDB" id="A0A9N9F7D6"/>
<accession>A0A9N9F7D6</accession>
<name>A0A9N9F7D6_9GLOM</name>
<reference evidence="1" key="1">
    <citation type="submission" date="2021-06" db="EMBL/GenBank/DDBJ databases">
        <authorList>
            <person name="Kallberg Y."/>
            <person name="Tangrot J."/>
            <person name="Rosling A."/>
        </authorList>
    </citation>
    <scope>NUCLEOTIDE SEQUENCE</scope>
    <source>
        <strain evidence="1">MT106</strain>
    </source>
</reference>
<sequence>MIHKTVTVAERQNFPTILPTVFPIIIGIKSRLCKHTPLIPFRQIIILREGEVEPMKELIQFNNFKKELDGEYSLLSKYTPFLRSSKPPSENPPDIPLEIFPNMQF</sequence>
<evidence type="ECO:0000313" key="1">
    <source>
        <dbReference type="EMBL" id="CAG8515608.1"/>
    </source>
</evidence>
<keyword evidence="2" id="KW-1185">Reference proteome</keyword>